<keyword evidence="1" id="KW-0472">Membrane</keyword>
<keyword evidence="1" id="KW-1133">Transmembrane helix</keyword>
<organism evidence="2">
    <name type="scientific">Pseudomonas putida</name>
    <name type="common">Arthrobacter siderocapsulatus</name>
    <dbReference type="NCBI Taxonomy" id="303"/>
    <lineage>
        <taxon>Bacteria</taxon>
        <taxon>Pseudomonadati</taxon>
        <taxon>Pseudomonadota</taxon>
        <taxon>Gammaproteobacteria</taxon>
        <taxon>Pseudomonadales</taxon>
        <taxon>Pseudomonadaceae</taxon>
        <taxon>Pseudomonas</taxon>
    </lineage>
</organism>
<protein>
    <submittedName>
        <fullName evidence="2">Uncharacterized protein</fullName>
    </submittedName>
</protein>
<keyword evidence="1" id="KW-0812">Transmembrane</keyword>
<evidence type="ECO:0000313" key="2">
    <source>
        <dbReference type="EMBL" id="AAP57230.1"/>
    </source>
</evidence>
<dbReference type="AlphaFoldDB" id="Q7X3L4"/>
<dbReference type="EMBL" id="AY299015">
    <property type="protein sequence ID" value="AAP57230.1"/>
    <property type="molecule type" value="Genomic_DNA"/>
</dbReference>
<accession>Q7X3L4</accession>
<name>Q7X3L4_PSEPU</name>
<geneLocation type="plasmid" evidence="2">
    <name>pBI709</name>
</geneLocation>
<proteinExistence type="predicted"/>
<reference evidence="2" key="1">
    <citation type="submission" date="2003-05" db="EMBL/GenBank/DDBJ databases">
        <title>Characterization of the transfer region of the conjugative 60 kb plasmid pBI709.</title>
        <authorList>
            <person name="Battermann A."/>
            <person name="Disque-Kochem C."/>
            <person name="Dreiseikelmann B."/>
        </authorList>
    </citation>
    <scope>NUCLEOTIDE SEQUENCE</scope>
    <source>
        <plasmid evidence="2">pBI709</plasmid>
    </source>
</reference>
<sequence length="70" mass="7541">MKAILLMLKIITAPVWGPLWLIAKLWKVIVLAVLVGAASGCVTNTAKLDKSPCACQFTPFVTADQERTNA</sequence>
<evidence type="ECO:0000256" key="1">
    <source>
        <dbReference type="SAM" id="Phobius"/>
    </source>
</evidence>
<keyword evidence="2" id="KW-0614">Plasmid</keyword>
<feature type="transmembrane region" description="Helical" evidence="1">
    <location>
        <begin position="20"/>
        <end position="42"/>
    </location>
</feature>